<evidence type="ECO:0008006" key="3">
    <source>
        <dbReference type="Google" id="ProtNLM"/>
    </source>
</evidence>
<dbReference type="AlphaFoldDB" id="A0A0F0KWM4"/>
<organism evidence="1 2">
    <name type="scientific">Microbacterium azadirachtae</name>
    <dbReference type="NCBI Taxonomy" id="582680"/>
    <lineage>
        <taxon>Bacteria</taxon>
        <taxon>Bacillati</taxon>
        <taxon>Actinomycetota</taxon>
        <taxon>Actinomycetes</taxon>
        <taxon>Micrococcales</taxon>
        <taxon>Microbacteriaceae</taxon>
        <taxon>Microbacterium</taxon>
    </lineage>
</organism>
<proteinExistence type="predicted"/>
<evidence type="ECO:0000313" key="2">
    <source>
        <dbReference type="Proteomes" id="UP000033448"/>
    </source>
</evidence>
<accession>A0A0F0KWM4</accession>
<reference evidence="1 2" key="1">
    <citation type="submission" date="2015-02" db="EMBL/GenBank/DDBJ databases">
        <title>Draft genome sequences of ten Microbacterium spp. with emphasis on heavy metal contaminated environments.</title>
        <authorList>
            <person name="Corretto E."/>
        </authorList>
    </citation>
    <scope>NUCLEOTIDE SEQUENCE [LARGE SCALE GENOMIC DNA]</scope>
    <source>
        <strain evidence="1 2">DSM 23848</strain>
    </source>
</reference>
<dbReference type="OrthoDB" id="7505417at2"/>
<name>A0A0F0KWM4_9MICO</name>
<dbReference type="RefSeq" id="WP_052674256.1">
    <property type="nucleotide sequence ID" value="NZ_JYIT01000072.1"/>
</dbReference>
<dbReference type="PATRIC" id="fig|582680.7.peg.1625"/>
<protein>
    <recommendedName>
        <fullName evidence="3">GIY-YIG domain-containing protein</fullName>
    </recommendedName>
</protein>
<evidence type="ECO:0000313" key="1">
    <source>
        <dbReference type="EMBL" id="KJL24864.1"/>
    </source>
</evidence>
<keyword evidence="2" id="KW-1185">Reference proteome</keyword>
<comment type="caution">
    <text evidence="1">The sequence shown here is derived from an EMBL/GenBank/DDBJ whole genome shotgun (WGS) entry which is preliminary data.</text>
</comment>
<gene>
    <name evidence="1" type="ORF">RL72_01587</name>
</gene>
<dbReference type="Proteomes" id="UP000033448">
    <property type="component" value="Unassembled WGS sequence"/>
</dbReference>
<sequence>MMDFASATPSTWTRAGLEEAGFEGFVTFEALRSRGASKKPGVYVVLRSATTAPAFLTASRAGKTKDFTERIERLSENWIPGAEVIYIGLATHGARRDGIHRRLKQFRRTGTGAADNHGGGVWIFQLTDADELLVCWRPAEDESDAYVAALEHHLIADFAARSEHGRWPFANRKA</sequence>
<dbReference type="EMBL" id="JYIT01000072">
    <property type="protein sequence ID" value="KJL24864.1"/>
    <property type="molecule type" value="Genomic_DNA"/>
</dbReference>